<comment type="caution">
    <text evidence="1">The sequence shown here is derived from an EMBL/GenBank/DDBJ whole genome shotgun (WGS) entry which is preliminary data.</text>
</comment>
<dbReference type="AlphaFoldDB" id="A0A069Q4S7"/>
<reference evidence="1 2" key="1">
    <citation type="submission" date="2014-03" db="EMBL/GenBank/DDBJ databases">
        <title>Draft Genome Sequences of Four Burkholderia Strains.</title>
        <authorList>
            <person name="Liu X.Y."/>
            <person name="Li C.X."/>
            <person name="Xu J.H."/>
        </authorList>
    </citation>
    <scope>NUCLEOTIDE SEQUENCE [LARGE SCALE GENOMIC DNA]</scope>
    <source>
        <strain evidence="1 2">DSM 50014</strain>
    </source>
</reference>
<keyword evidence="2" id="KW-1185">Reference proteome</keyword>
<evidence type="ECO:0008006" key="3">
    <source>
        <dbReference type="Google" id="ProtNLM"/>
    </source>
</evidence>
<sequence length="159" mass="18376">MGLYDAARLFNFEVESSDNLRFIPLAVRFNLDRFGMRITLNQWQMLPHDDRVLLARFPVEDESEIEPNFDHAIEEMLRTHANVEPEKFTPESDPVWAHADAVPETVIRQSSLCGVSAPSLSQWAKLDRFQRFALAKLSRRTGELNHDFMPAMREFGLAE</sequence>
<dbReference type="InterPro" id="IPR013481">
    <property type="entry name" value="NarM"/>
</dbReference>
<evidence type="ECO:0000313" key="1">
    <source>
        <dbReference type="EMBL" id="KDR44761.1"/>
    </source>
</evidence>
<proteinExistence type="predicted"/>
<organism evidence="1 2">
    <name type="scientific">Caballeronia glathei</name>
    <dbReference type="NCBI Taxonomy" id="60547"/>
    <lineage>
        <taxon>Bacteria</taxon>
        <taxon>Pseudomonadati</taxon>
        <taxon>Pseudomonadota</taxon>
        <taxon>Betaproteobacteria</taxon>
        <taxon>Burkholderiales</taxon>
        <taxon>Burkholderiaceae</taxon>
        <taxon>Caballeronia</taxon>
    </lineage>
</organism>
<protein>
    <recommendedName>
        <fullName evidence="3">Nitrate reductase</fullName>
    </recommendedName>
</protein>
<dbReference type="Proteomes" id="UP000027466">
    <property type="component" value="Unassembled WGS sequence"/>
</dbReference>
<name>A0A069Q4S7_9BURK</name>
<gene>
    <name evidence="1" type="ORF">BG61_00920</name>
</gene>
<dbReference type="NCBIfam" id="TIGR02664">
    <property type="entry name" value="nitr_red_assoc"/>
    <property type="match status" value="1"/>
</dbReference>
<accession>A0A069Q4S7</accession>
<dbReference type="Pfam" id="PF09655">
    <property type="entry name" value="Nitr_red_assoc"/>
    <property type="match status" value="1"/>
</dbReference>
<dbReference type="EMBL" id="JFHC01000001">
    <property type="protein sequence ID" value="KDR44761.1"/>
    <property type="molecule type" value="Genomic_DNA"/>
</dbReference>
<evidence type="ECO:0000313" key="2">
    <source>
        <dbReference type="Proteomes" id="UP000027466"/>
    </source>
</evidence>
<dbReference type="RefSeq" id="WP_035941211.1">
    <property type="nucleotide sequence ID" value="NZ_CADFFX010000003.1"/>
</dbReference>